<proteinExistence type="predicted"/>
<protein>
    <submittedName>
        <fullName evidence="1">Uncharacterized protein</fullName>
    </submittedName>
</protein>
<dbReference type="AlphaFoldDB" id="V8CQG3"/>
<dbReference type="PATRIC" id="fig|1073366.3.peg.564"/>
<dbReference type="HOGENOM" id="CLU_1650593_0_0_10"/>
<gene>
    <name evidence="1" type="ORF">HMPREF1173_00548</name>
</gene>
<sequence length="160" mass="18275">MILPCCTKVFPFLSQFFCRAFPNIFPICCRCLAACHARCCNMLCTRQLSETKKLPCNTSCIDWQEHGNRLMEPWLVNCKRNTSGTAKKSVRKTIERRTTSLTVAADLPMCRFFLIYIPCLSHQTYALVGAFFLSCRQQPTNLSADMAGRALCFKYLHIVI</sequence>
<evidence type="ECO:0000313" key="1">
    <source>
        <dbReference type="EMBL" id="ETD29352.1"/>
    </source>
</evidence>
<dbReference type="Proteomes" id="UP000018727">
    <property type="component" value="Unassembled WGS sequence"/>
</dbReference>
<evidence type="ECO:0000313" key="2">
    <source>
        <dbReference type="Proteomes" id="UP000018727"/>
    </source>
</evidence>
<comment type="caution">
    <text evidence="1">The sequence shown here is derived from an EMBL/GenBank/DDBJ whole genome shotgun (WGS) entry which is preliminary data.</text>
</comment>
<name>V8CQG3_9BACT</name>
<accession>V8CQG3</accession>
<organism evidence="1 2">
    <name type="scientific">Prevotella nigrescens CC14M</name>
    <dbReference type="NCBI Taxonomy" id="1073366"/>
    <lineage>
        <taxon>Bacteria</taxon>
        <taxon>Pseudomonadati</taxon>
        <taxon>Bacteroidota</taxon>
        <taxon>Bacteroidia</taxon>
        <taxon>Bacteroidales</taxon>
        <taxon>Prevotellaceae</taxon>
        <taxon>Prevotella</taxon>
    </lineage>
</organism>
<keyword evidence="2" id="KW-1185">Reference proteome</keyword>
<dbReference type="EMBL" id="AZJH01000007">
    <property type="protein sequence ID" value="ETD29352.1"/>
    <property type="molecule type" value="Genomic_DNA"/>
</dbReference>
<reference evidence="1 2" key="1">
    <citation type="submission" date="2013-10" db="EMBL/GenBank/DDBJ databases">
        <title>The Genome Sequence of Prevotella nigrescens CC14M.</title>
        <authorList>
            <consortium name="The Broad Institute Genomics Platform"/>
            <person name="Earl A."/>
            <person name="Allen-Vercoe E."/>
            <person name="Daigneault M."/>
            <person name="Young S.K."/>
            <person name="Zeng Q."/>
            <person name="Gargeya S."/>
            <person name="Fitzgerald M."/>
            <person name="Abouelleil A."/>
            <person name="Alvarado L."/>
            <person name="Chapman S.B."/>
            <person name="Gainer-Dewar J."/>
            <person name="Goldberg J."/>
            <person name="Griggs A."/>
            <person name="Gujja S."/>
            <person name="Hansen M."/>
            <person name="Howarth C."/>
            <person name="Imamovic A."/>
            <person name="Ireland A."/>
            <person name="Larimer J."/>
            <person name="McCowan C."/>
            <person name="Murphy C."/>
            <person name="Pearson M."/>
            <person name="Poon T.W."/>
            <person name="Priest M."/>
            <person name="Roberts A."/>
            <person name="Saif S."/>
            <person name="Shea T."/>
            <person name="Sykes S."/>
            <person name="Wortman J."/>
            <person name="Nusbaum C."/>
            <person name="Birren B."/>
        </authorList>
    </citation>
    <scope>NUCLEOTIDE SEQUENCE [LARGE SCALE GENOMIC DNA]</scope>
    <source>
        <strain evidence="1 2">CC14M</strain>
    </source>
</reference>